<evidence type="ECO:0008006" key="3">
    <source>
        <dbReference type="Google" id="ProtNLM"/>
    </source>
</evidence>
<name>A0A0U5BBI3_9MICO</name>
<evidence type="ECO:0000313" key="1">
    <source>
        <dbReference type="EMBL" id="BAU33108.1"/>
    </source>
</evidence>
<evidence type="ECO:0000313" key="2">
    <source>
        <dbReference type="Proteomes" id="UP000218965"/>
    </source>
</evidence>
<dbReference type="AlphaFoldDB" id="A0A0U5BBI3"/>
<reference evidence="2" key="1">
    <citation type="submission" date="2015-12" db="EMBL/GenBank/DDBJ databases">
        <authorList>
            <person name="Shamseldin A."/>
            <person name="Moawad H."/>
            <person name="Abd El-Rahim W.M."/>
            <person name="Sadowsky M.J."/>
        </authorList>
    </citation>
    <scope>NUCLEOTIDE SEQUENCE [LARGE SCALE GENOMIC DNA]</scope>
    <source>
        <strain evidence="2">JAM AC0309</strain>
    </source>
</reference>
<proteinExistence type="predicted"/>
<protein>
    <recommendedName>
        <fullName evidence="3">Glycosyltransferase involved in cell wall biosynthesis</fullName>
    </recommendedName>
</protein>
<organism evidence="1 2">
    <name type="scientific">Microcella alkaliphila</name>
    <dbReference type="NCBI Taxonomy" id="279828"/>
    <lineage>
        <taxon>Bacteria</taxon>
        <taxon>Bacillati</taxon>
        <taxon>Actinomycetota</taxon>
        <taxon>Actinomycetes</taxon>
        <taxon>Micrococcales</taxon>
        <taxon>Microbacteriaceae</taxon>
        <taxon>Microcella</taxon>
    </lineage>
</organism>
<dbReference type="EMBL" id="AP017315">
    <property type="protein sequence ID" value="BAU33108.1"/>
    <property type="molecule type" value="Genomic_DNA"/>
</dbReference>
<reference evidence="1 2" key="2">
    <citation type="submission" date="2016-01" db="EMBL/GenBank/DDBJ databases">
        <title>Microcella alkaliphila JAM AC0309 whole genome shotgun sequence.</title>
        <authorList>
            <person name="Kurata A."/>
            <person name="Hirose Y."/>
            <person name="Kishimoto N."/>
            <person name="Kobayashi T."/>
        </authorList>
    </citation>
    <scope>NUCLEOTIDE SEQUENCE [LARGE SCALE GENOMIC DNA]</scope>
    <source>
        <strain evidence="1 2">JAM AC0309</strain>
    </source>
</reference>
<dbReference type="OrthoDB" id="9809622at2"/>
<accession>A0A0U5BBI3</accession>
<dbReference type="KEGG" id="malk:MalAC0309_2266"/>
<sequence length="401" mass="42985">MTLVGRASAIIPDTVLAALLPEGRRFDPGALPPRLEFDSTAVTRVAIGAENAAGQGAAWAESLRRHAPGVSARSFAVDRGAAFGHEVDLAIPAPVFAWSARWQKRHRRQVLEEATHVLIEGARPIFAGGIRGDVVDDARRVRRAGRELAFVWHGSDIRDPDAHAARHADSPFATGAITADLYRDLRRRVATSQRLRQSDPAPSFVSTPDLLNDVPEAHWLPLVVDAQAWSTAGAPFSHDGRPVVLHAPSRAALKGSAVIDRVLRNLSDEGLVEYRRVSGVSHAELRTMVTDSDIVVDQLGLGSYGVLACEAMAAGRVVVGDPSEHVRDIVRQETGLELPMLVTNAARLEASMRELCAHPDEARARAAAGPAFVADVHDGRRSSATIMSVCGEGPSSTRMDA</sequence>
<dbReference type="Gene3D" id="3.40.50.2000">
    <property type="entry name" value="Glycogen Phosphorylase B"/>
    <property type="match status" value="1"/>
</dbReference>
<gene>
    <name evidence="1" type="ORF">MalAC0309_2266</name>
</gene>
<dbReference type="RefSeq" id="WP_096422736.1">
    <property type="nucleotide sequence ID" value="NZ_AP017315.1"/>
</dbReference>
<dbReference type="Proteomes" id="UP000218965">
    <property type="component" value="Chromosome"/>
</dbReference>
<dbReference type="SUPFAM" id="SSF53756">
    <property type="entry name" value="UDP-Glycosyltransferase/glycogen phosphorylase"/>
    <property type="match status" value="1"/>
</dbReference>